<dbReference type="Proteomes" id="UP000095283">
    <property type="component" value="Unplaced"/>
</dbReference>
<dbReference type="WBParaSite" id="Hba_02420">
    <property type="protein sequence ID" value="Hba_02420"/>
    <property type="gene ID" value="Hba_02420"/>
</dbReference>
<keyword evidence="1" id="KW-1185">Reference proteome</keyword>
<name>A0A1I7WCK3_HETBA</name>
<reference evidence="2" key="1">
    <citation type="submission" date="2016-11" db="UniProtKB">
        <authorList>
            <consortium name="WormBaseParasite"/>
        </authorList>
    </citation>
    <scope>IDENTIFICATION</scope>
</reference>
<sequence length="48" mass="5806">MRNFLDGILTFWSFIENKQVNDEYSFHHLYFSNVKLVSEKTRLVVLIL</sequence>
<evidence type="ECO:0000313" key="1">
    <source>
        <dbReference type="Proteomes" id="UP000095283"/>
    </source>
</evidence>
<protein>
    <submittedName>
        <fullName evidence="2">Uncharacterized protein</fullName>
    </submittedName>
</protein>
<proteinExistence type="predicted"/>
<organism evidence="1 2">
    <name type="scientific">Heterorhabditis bacteriophora</name>
    <name type="common">Entomopathogenic nematode worm</name>
    <dbReference type="NCBI Taxonomy" id="37862"/>
    <lineage>
        <taxon>Eukaryota</taxon>
        <taxon>Metazoa</taxon>
        <taxon>Ecdysozoa</taxon>
        <taxon>Nematoda</taxon>
        <taxon>Chromadorea</taxon>
        <taxon>Rhabditida</taxon>
        <taxon>Rhabditina</taxon>
        <taxon>Rhabditomorpha</taxon>
        <taxon>Strongyloidea</taxon>
        <taxon>Heterorhabditidae</taxon>
        <taxon>Heterorhabditis</taxon>
    </lineage>
</organism>
<accession>A0A1I7WCK3</accession>
<evidence type="ECO:0000313" key="2">
    <source>
        <dbReference type="WBParaSite" id="Hba_02420"/>
    </source>
</evidence>
<dbReference type="AlphaFoldDB" id="A0A1I7WCK3"/>